<protein>
    <recommendedName>
        <fullName evidence="4">Peptidase A2 domain-containing protein</fullName>
    </recommendedName>
</protein>
<proteinExistence type="predicted"/>
<keyword evidence="3" id="KW-1185">Reference proteome</keyword>
<gene>
    <name evidence="2" type="ORF">RirG_193900</name>
</gene>
<evidence type="ECO:0000313" key="3">
    <source>
        <dbReference type="Proteomes" id="UP000022910"/>
    </source>
</evidence>
<feature type="compositionally biased region" description="Basic residues" evidence="1">
    <location>
        <begin position="1"/>
        <end position="10"/>
    </location>
</feature>
<feature type="region of interest" description="Disordered" evidence="1">
    <location>
        <begin position="1"/>
        <end position="25"/>
    </location>
</feature>
<dbReference type="EMBL" id="JEMT01026584">
    <property type="protein sequence ID" value="EXX58866.1"/>
    <property type="molecule type" value="Genomic_DNA"/>
</dbReference>
<dbReference type="Proteomes" id="UP000022910">
    <property type="component" value="Unassembled WGS sequence"/>
</dbReference>
<name>A0A015KGV9_RHIIW</name>
<comment type="caution">
    <text evidence="2">The sequence shown here is derived from an EMBL/GenBank/DDBJ whole genome shotgun (WGS) entry which is preliminary data.</text>
</comment>
<dbReference type="Gene3D" id="2.40.70.10">
    <property type="entry name" value="Acid Proteases"/>
    <property type="match status" value="1"/>
</dbReference>
<reference evidence="2 3" key="1">
    <citation type="submission" date="2014-02" db="EMBL/GenBank/DDBJ databases">
        <title>Single nucleus genome sequencing reveals high similarity among nuclei of an endomycorrhizal fungus.</title>
        <authorList>
            <person name="Lin K."/>
            <person name="Geurts R."/>
            <person name="Zhang Z."/>
            <person name="Limpens E."/>
            <person name="Saunders D.G."/>
            <person name="Mu D."/>
            <person name="Pang E."/>
            <person name="Cao H."/>
            <person name="Cha H."/>
            <person name="Lin T."/>
            <person name="Zhou Q."/>
            <person name="Shang Y."/>
            <person name="Li Y."/>
            <person name="Ivanov S."/>
            <person name="Sharma T."/>
            <person name="Velzen R.V."/>
            <person name="Ruijter N.D."/>
            <person name="Aanen D.K."/>
            <person name="Win J."/>
            <person name="Kamoun S."/>
            <person name="Bisseling T."/>
            <person name="Huang S."/>
        </authorList>
    </citation>
    <scope>NUCLEOTIDE SEQUENCE [LARGE SCALE GENOMIC DNA]</scope>
    <source>
        <strain evidence="3">DAOM197198w</strain>
    </source>
</reference>
<dbReference type="HOGENOM" id="CLU_1355310_0_0_1"/>
<sequence length="202" mass="23041">MDEPPKKKKKGFTEEQRRKAMKTKRNNNIYTNCGQVKRNNKIPNVEEFNPVNACLNANVPINWTQYINEKQNVKKKLKVLINIGAEPSAISNELRKDLNVPIVRKSNVILRIANGKSIASLGIAELEVEINQGLKIPLKVEVIESKQMDLILETDLLKHGVIDMKERLLTIKMNDEENEIPIDCKVQNKEDESSSKSNDIVR</sequence>
<accession>A0A015KGV9</accession>
<evidence type="ECO:0000256" key="1">
    <source>
        <dbReference type="SAM" id="MobiDB-lite"/>
    </source>
</evidence>
<evidence type="ECO:0000313" key="2">
    <source>
        <dbReference type="EMBL" id="EXX58866.1"/>
    </source>
</evidence>
<dbReference type="AlphaFoldDB" id="A0A015KGV9"/>
<evidence type="ECO:0008006" key="4">
    <source>
        <dbReference type="Google" id="ProtNLM"/>
    </source>
</evidence>
<dbReference type="InterPro" id="IPR021109">
    <property type="entry name" value="Peptidase_aspartic_dom_sf"/>
</dbReference>
<organism evidence="2 3">
    <name type="scientific">Rhizophagus irregularis (strain DAOM 197198w)</name>
    <name type="common">Glomus intraradices</name>
    <dbReference type="NCBI Taxonomy" id="1432141"/>
    <lineage>
        <taxon>Eukaryota</taxon>
        <taxon>Fungi</taxon>
        <taxon>Fungi incertae sedis</taxon>
        <taxon>Mucoromycota</taxon>
        <taxon>Glomeromycotina</taxon>
        <taxon>Glomeromycetes</taxon>
        <taxon>Glomerales</taxon>
        <taxon>Glomeraceae</taxon>
        <taxon>Rhizophagus</taxon>
    </lineage>
</organism>
<dbReference type="CDD" id="cd00303">
    <property type="entry name" value="retropepsin_like"/>
    <property type="match status" value="1"/>
</dbReference>